<accession>A0A1Z5HXU1</accession>
<dbReference type="SUPFAM" id="SSF53098">
    <property type="entry name" value="Ribonuclease H-like"/>
    <property type="match status" value="1"/>
</dbReference>
<dbReference type="Gene3D" id="3.30.420.10">
    <property type="entry name" value="Ribonuclease H-like superfamily/Ribonuclease H"/>
    <property type="match status" value="1"/>
</dbReference>
<dbReference type="Proteomes" id="UP000197032">
    <property type="component" value="Unassembled WGS sequence"/>
</dbReference>
<proteinExistence type="predicted"/>
<feature type="domain" description="Integrase catalytic" evidence="1">
    <location>
        <begin position="142"/>
        <end position="332"/>
    </location>
</feature>
<dbReference type="EMBL" id="BDGJ01000215">
    <property type="protein sequence ID" value="GAW94343.1"/>
    <property type="molecule type" value="Genomic_DNA"/>
</dbReference>
<gene>
    <name evidence="2" type="ORF">KKC1_34510</name>
</gene>
<dbReference type="GO" id="GO:0003676">
    <property type="term" value="F:nucleic acid binding"/>
    <property type="evidence" value="ECO:0007669"/>
    <property type="project" value="InterPro"/>
</dbReference>
<dbReference type="Pfam" id="PF13384">
    <property type="entry name" value="HTH_23"/>
    <property type="match status" value="1"/>
</dbReference>
<name>A0A1Z5HXU1_9FIRM</name>
<reference evidence="3" key="1">
    <citation type="journal article" date="2017" name="Appl. Environ. Microbiol.">
        <title>Genomic Analysis of Calderihabitans maritimus KKC1, a Thermophilic, Hydrogenogenic, Carboxydotrophic Bacterium Isolated from Marine Sediment.</title>
        <authorList>
            <person name="Omae K."/>
            <person name="Yoneda Y."/>
            <person name="Fukuyama Y."/>
            <person name="Yoshida T."/>
            <person name="Sako Y."/>
        </authorList>
    </citation>
    <scope>NUCLEOTIDE SEQUENCE [LARGE SCALE GENOMIC DNA]</scope>
    <source>
        <strain evidence="3">KKC1</strain>
    </source>
</reference>
<dbReference type="PROSITE" id="PS50994">
    <property type="entry name" value="INTEGRASE"/>
    <property type="match status" value="1"/>
</dbReference>
<comment type="caution">
    <text evidence="2">The sequence shown here is derived from an EMBL/GenBank/DDBJ whole genome shotgun (WGS) entry which is preliminary data.</text>
</comment>
<dbReference type="InterPro" id="IPR036397">
    <property type="entry name" value="RNaseH_sf"/>
</dbReference>
<dbReference type="Pfam" id="PF13683">
    <property type="entry name" value="rve_3"/>
    <property type="match status" value="1"/>
</dbReference>
<keyword evidence="3" id="KW-1185">Reference proteome</keyword>
<organism evidence="2 3">
    <name type="scientific">Calderihabitans maritimus</name>
    <dbReference type="NCBI Taxonomy" id="1246530"/>
    <lineage>
        <taxon>Bacteria</taxon>
        <taxon>Bacillati</taxon>
        <taxon>Bacillota</taxon>
        <taxon>Clostridia</taxon>
        <taxon>Neomoorellales</taxon>
        <taxon>Calderihabitantaceae</taxon>
        <taxon>Calderihabitans</taxon>
    </lineage>
</organism>
<evidence type="ECO:0000259" key="1">
    <source>
        <dbReference type="PROSITE" id="PS50994"/>
    </source>
</evidence>
<dbReference type="OrthoDB" id="1715215at2"/>
<sequence length="394" mass="45298">MSLYHQLKRSGNPQAAVQTVISLLEKHSPKKVAEIMGVSVRWVYELRRRFRDSGGNLQVCILKRGPKSPMPNRTPLETEQLVVRLAQISNLGPHRLAVALQRSFGISLSPYTIRNILRRHGIRCRKKRSKNGSRRYYAADLSSFKPLEFFQFDTKHIADQNALPSEAYAALFKNKLPLYQFTAIDVKTRLRFISYAHSLSFENGLTFMLLVEAWLRAFGVNHHLFFQTDNGQEFGGTYNSRKRKLMQSLIFDRLGVSLLNIPPRQTMVNSYVERSHRTDDEEFYAIDLNLNTSLKSFLVLAQNWICKYNYQRPHFGSNMQGKSPMEALKHYKATYHPAIGAMPVIILDYASLYISTLFDITSIPWDNSPKNKLVNETMAQYISEITAFNGVSFN</sequence>
<evidence type="ECO:0000313" key="3">
    <source>
        <dbReference type="Proteomes" id="UP000197032"/>
    </source>
</evidence>
<dbReference type="GO" id="GO:0015074">
    <property type="term" value="P:DNA integration"/>
    <property type="evidence" value="ECO:0007669"/>
    <property type="project" value="InterPro"/>
</dbReference>
<dbReference type="SUPFAM" id="SSF46689">
    <property type="entry name" value="Homeodomain-like"/>
    <property type="match status" value="1"/>
</dbReference>
<dbReference type="AlphaFoldDB" id="A0A1Z5HXU1"/>
<dbReference type="InterPro" id="IPR009057">
    <property type="entry name" value="Homeodomain-like_sf"/>
</dbReference>
<dbReference type="InterPro" id="IPR012337">
    <property type="entry name" value="RNaseH-like_sf"/>
</dbReference>
<dbReference type="InterPro" id="IPR001584">
    <property type="entry name" value="Integrase_cat-core"/>
</dbReference>
<protein>
    <submittedName>
        <fullName evidence="2">Integrase catalytic subunit</fullName>
    </submittedName>
</protein>
<evidence type="ECO:0000313" key="2">
    <source>
        <dbReference type="EMBL" id="GAW94343.1"/>
    </source>
</evidence>
<dbReference type="RefSeq" id="WP_088555305.1">
    <property type="nucleotide sequence ID" value="NZ_BDGJ01000215.1"/>
</dbReference>